<gene>
    <name evidence="2" type="ORF">BCR34DRAFT_595754</name>
</gene>
<organism evidence="2 3">
    <name type="scientific">Clohesyomyces aquaticus</name>
    <dbReference type="NCBI Taxonomy" id="1231657"/>
    <lineage>
        <taxon>Eukaryota</taxon>
        <taxon>Fungi</taxon>
        <taxon>Dikarya</taxon>
        <taxon>Ascomycota</taxon>
        <taxon>Pezizomycotina</taxon>
        <taxon>Dothideomycetes</taxon>
        <taxon>Pleosporomycetidae</taxon>
        <taxon>Pleosporales</taxon>
        <taxon>Lindgomycetaceae</taxon>
        <taxon>Clohesyomyces</taxon>
    </lineage>
</organism>
<evidence type="ECO:0000256" key="1">
    <source>
        <dbReference type="SAM" id="MobiDB-lite"/>
    </source>
</evidence>
<evidence type="ECO:0000313" key="2">
    <source>
        <dbReference type="EMBL" id="ORY18920.1"/>
    </source>
</evidence>
<dbReference type="OrthoDB" id="3440338at2759"/>
<reference evidence="2 3" key="1">
    <citation type="submission" date="2016-07" db="EMBL/GenBank/DDBJ databases">
        <title>Pervasive Adenine N6-methylation of Active Genes in Fungi.</title>
        <authorList>
            <consortium name="DOE Joint Genome Institute"/>
            <person name="Mondo S.J."/>
            <person name="Dannebaum R.O."/>
            <person name="Kuo R.C."/>
            <person name="Labutti K."/>
            <person name="Haridas S."/>
            <person name="Kuo A."/>
            <person name="Salamov A."/>
            <person name="Ahrendt S.R."/>
            <person name="Lipzen A."/>
            <person name="Sullivan W."/>
            <person name="Andreopoulos W.B."/>
            <person name="Clum A."/>
            <person name="Lindquist E."/>
            <person name="Daum C."/>
            <person name="Ramamoorthy G.K."/>
            <person name="Gryganskyi A."/>
            <person name="Culley D."/>
            <person name="Magnuson J.K."/>
            <person name="James T.Y."/>
            <person name="O'Malley M.A."/>
            <person name="Stajich J.E."/>
            <person name="Spatafora J.W."/>
            <person name="Visel A."/>
            <person name="Grigoriev I.V."/>
        </authorList>
    </citation>
    <scope>NUCLEOTIDE SEQUENCE [LARGE SCALE GENOMIC DNA]</scope>
    <source>
        <strain evidence="2 3">CBS 115471</strain>
    </source>
</reference>
<dbReference type="AlphaFoldDB" id="A0A1Y2A9E2"/>
<comment type="caution">
    <text evidence="2">The sequence shown here is derived from an EMBL/GenBank/DDBJ whole genome shotgun (WGS) entry which is preliminary data.</text>
</comment>
<name>A0A1Y2A9E2_9PLEO</name>
<sequence length="382" mass="44084">MVTTTRHNYDSVNDEGPSRQPRKPTGKAPVRTETLAEKRSRWVMLLRKQIYLEVINEVLEEELNKYTNNRIFNKANMVMITTECMLILASAPRVLQAAVEGVLALRFLVDRELQEEYEEIQRRADVQPSIYVHLLADERGVAPTANQYMVIRDMALKYIIDSHMPDAEIELIGRIDNASLPSVNIRETSGGYRKYLWTTQRSRRRVQVMERFCEGIRKRWLETPVQDLDLPLAHSPGECGYAIHAPRRLLQHRNHLSSNYVMNLTEDICTVLHRDLKLFPQLFRMHQFIIYLIFKPQQAEIAEMFCSGLLQVWVDNGGGFNHYPAGLSNASASRVTDREWDEHASAFGGGGDLMETWMEMILGGDLGTNRSTMRYIMLFILH</sequence>
<proteinExistence type="predicted"/>
<keyword evidence="3" id="KW-1185">Reference proteome</keyword>
<dbReference type="Proteomes" id="UP000193144">
    <property type="component" value="Unassembled WGS sequence"/>
</dbReference>
<protein>
    <submittedName>
        <fullName evidence="2">Uncharacterized protein</fullName>
    </submittedName>
</protein>
<accession>A0A1Y2A9E2</accession>
<feature type="region of interest" description="Disordered" evidence="1">
    <location>
        <begin position="1"/>
        <end position="32"/>
    </location>
</feature>
<dbReference type="EMBL" id="MCFA01000004">
    <property type="protein sequence ID" value="ORY18920.1"/>
    <property type="molecule type" value="Genomic_DNA"/>
</dbReference>
<evidence type="ECO:0000313" key="3">
    <source>
        <dbReference type="Proteomes" id="UP000193144"/>
    </source>
</evidence>